<reference evidence="1 2" key="1">
    <citation type="journal article" date="2022" name="Hortic Res">
        <title>A haplotype resolved chromosomal level avocado genome allows analysis of novel avocado genes.</title>
        <authorList>
            <person name="Nath O."/>
            <person name="Fletcher S.J."/>
            <person name="Hayward A."/>
            <person name="Shaw L.M."/>
            <person name="Masouleh A.K."/>
            <person name="Furtado A."/>
            <person name="Henry R.J."/>
            <person name="Mitter N."/>
        </authorList>
    </citation>
    <scope>NUCLEOTIDE SEQUENCE [LARGE SCALE GENOMIC DNA]</scope>
    <source>
        <strain evidence="2">cv. Hass</strain>
    </source>
</reference>
<protein>
    <submittedName>
        <fullName evidence="1">Uncharacterized protein</fullName>
    </submittedName>
</protein>
<organism evidence="1 2">
    <name type="scientific">Persea americana</name>
    <name type="common">Avocado</name>
    <dbReference type="NCBI Taxonomy" id="3435"/>
    <lineage>
        <taxon>Eukaryota</taxon>
        <taxon>Viridiplantae</taxon>
        <taxon>Streptophyta</taxon>
        <taxon>Embryophyta</taxon>
        <taxon>Tracheophyta</taxon>
        <taxon>Spermatophyta</taxon>
        <taxon>Magnoliopsida</taxon>
        <taxon>Magnoliidae</taxon>
        <taxon>Laurales</taxon>
        <taxon>Lauraceae</taxon>
        <taxon>Persea</taxon>
    </lineage>
</organism>
<accession>A0ACC2MU47</accession>
<comment type="caution">
    <text evidence="1">The sequence shown here is derived from an EMBL/GenBank/DDBJ whole genome shotgun (WGS) entry which is preliminary data.</text>
</comment>
<dbReference type="Proteomes" id="UP001234297">
    <property type="component" value="Chromosome 1"/>
</dbReference>
<name>A0ACC2MU47_PERAE</name>
<evidence type="ECO:0000313" key="1">
    <source>
        <dbReference type="EMBL" id="KAJ8648437.1"/>
    </source>
</evidence>
<gene>
    <name evidence="1" type="ORF">MRB53_001460</name>
</gene>
<proteinExistence type="predicted"/>
<sequence>MLSSLGGENEDEKGKKDKRKIGIDSSDTLISAVQLLQIWAYSRMTFMRPNDHHIDIRLNFEFPLYRPWIKSISKFRPPMNLKERRDQLDNMKHEEVRTLTYI</sequence>
<keyword evidence="2" id="KW-1185">Reference proteome</keyword>
<evidence type="ECO:0000313" key="2">
    <source>
        <dbReference type="Proteomes" id="UP001234297"/>
    </source>
</evidence>
<dbReference type="EMBL" id="CM056809">
    <property type="protein sequence ID" value="KAJ8648437.1"/>
    <property type="molecule type" value="Genomic_DNA"/>
</dbReference>